<evidence type="ECO:0000313" key="3">
    <source>
        <dbReference type="Proteomes" id="UP001362999"/>
    </source>
</evidence>
<sequence>MPRRCCSSAFAPFTLTFVSGVYGQDRDPALPPPEPSSPWPHRNLFSSLYPLRPHHTASTRSVFPFHMGLWSVLKWRCYGIVTERSRRGCSFVSCVAGPIRELGLTVRPCSAVRFSVIRSRRM</sequence>
<evidence type="ECO:0000256" key="1">
    <source>
        <dbReference type="SAM" id="SignalP"/>
    </source>
</evidence>
<proteinExistence type="predicted"/>
<dbReference type="EMBL" id="JAWWNJ010000131">
    <property type="protein sequence ID" value="KAK6987528.1"/>
    <property type="molecule type" value="Genomic_DNA"/>
</dbReference>
<protein>
    <recommendedName>
        <fullName evidence="4">Secreted protein</fullName>
    </recommendedName>
</protein>
<keyword evidence="3" id="KW-1185">Reference proteome</keyword>
<evidence type="ECO:0008006" key="4">
    <source>
        <dbReference type="Google" id="ProtNLM"/>
    </source>
</evidence>
<reference evidence="2 3" key="1">
    <citation type="journal article" date="2024" name="J Genomics">
        <title>Draft genome sequencing and assembly of Favolaschia claudopus CIRM-BRFM 2984 isolated from oak limbs.</title>
        <authorList>
            <person name="Navarro D."/>
            <person name="Drula E."/>
            <person name="Chaduli D."/>
            <person name="Cazenave R."/>
            <person name="Ahrendt S."/>
            <person name="Wang J."/>
            <person name="Lipzen A."/>
            <person name="Daum C."/>
            <person name="Barry K."/>
            <person name="Grigoriev I.V."/>
            <person name="Favel A."/>
            <person name="Rosso M.N."/>
            <person name="Martin F."/>
        </authorList>
    </citation>
    <scope>NUCLEOTIDE SEQUENCE [LARGE SCALE GENOMIC DNA]</scope>
    <source>
        <strain evidence="2 3">CIRM-BRFM 2984</strain>
    </source>
</reference>
<feature type="chain" id="PRO_5043799305" description="Secreted protein" evidence="1">
    <location>
        <begin position="24"/>
        <end position="122"/>
    </location>
</feature>
<gene>
    <name evidence="2" type="ORF">R3P38DRAFT_3101624</name>
</gene>
<comment type="caution">
    <text evidence="2">The sequence shown here is derived from an EMBL/GenBank/DDBJ whole genome shotgun (WGS) entry which is preliminary data.</text>
</comment>
<organism evidence="2 3">
    <name type="scientific">Favolaschia claudopus</name>
    <dbReference type="NCBI Taxonomy" id="2862362"/>
    <lineage>
        <taxon>Eukaryota</taxon>
        <taxon>Fungi</taxon>
        <taxon>Dikarya</taxon>
        <taxon>Basidiomycota</taxon>
        <taxon>Agaricomycotina</taxon>
        <taxon>Agaricomycetes</taxon>
        <taxon>Agaricomycetidae</taxon>
        <taxon>Agaricales</taxon>
        <taxon>Marasmiineae</taxon>
        <taxon>Mycenaceae</taxon>
        <taxon>Favolaschia</taxon>
    </lineage>
</organism>
<feature type="signal peptide" evidence="1">
    <location>
        <begin position="1"/>
        <end position="23"/>
    </location>
</feature>
<evidence type="ECO:0000313" key="2">
    <source>
        <dbReference type="EMBL" id="KAK6987528.1"/>
    </source>
</evidence>
<accession>A0AAV9ZMD2</accession>
<keyword evidence="1" id="KW-0732">Signal</keyword>
<name>A0AAV9ZMD2_9AGAR</name>
<dbReference type="Proteomes" id="UP001362999">
    <property type="component" value="Unassembled WGS sequence"/>
</dbReference>
<dbReference type="AlphaFoldDB" id="A0AAV9ZMD2"/>